<dbReference type="Proteomes" id="UP001151582">
    <property type="component" value="Unassembled WGS sequence"/>
</dbReference>
<proteinExistence type="predicted"/>
<name>A0A9W8B8I8_9FUNG</name>
<gene>
    <name evidence="2" type="ORF">H4R34_002211</name>
</gene>
<dbReference type="AlphaFoldDB" id="A0A9W8B8I8"/>
<sequence length="274" mass="29968">MLRTYKLHSGLFSPATVTLQQDRPEAGTLSSAPPPRKGRGRSASQAVGGRSLYPSPELHPVDNSPRTESGIGYHAGDENSALLVRSSFSVQSSSPRSLADNNGLHGPAEPNHWRKSSVTLAHGQRVFLHNPTNGQVLWETDVPLSMAATGPHKLPLRQPKQHKLPHHQQLATQSPVQLCMRAEFCLVSASFHLDGRKFRWVLLSNALGVGDGSFVCMDTVAKDPIARLERSSLRLFRNSSRLVIHENLPPAHDALLAFTLLVALEFCRTHGISL</sequence>
<evidence type="ECO:0000256" key="1">
    <source>
        <dbReference type="SAM" id="MobiDB-lite"/>
    </source>
</evidence>
<organism evidence="2 3">
    <name type="scientific">Dimargaris verticillata</name>
    <dbReference type="NCBI Taxonomy" id="2761393"/>
    <lineage>
        <taxon>Eukaryota</taxon>
        <taxon>Fungi</taxon>
        <taxon>Fungi incertae sedis</taxon>
        <taxon>Zoopagomycota</taxon>
        <taxon>Kickxellomycotina</taxon>
        <taxon>Dimargaritomycetes</taxon>
        <taxon>Dimargaritales</taxon>
        <taxon>Dimargaritaceae</taxon>
        <taxon>Dimargaris</taxon>
    </lineage>
</organism>
<feature type="region of interest" description="Disordered" evidence="1">
    <location>
        <begin position="16"/>
        <end position="74"/>
    </location>
</feature>
<dbReference type="OrthoDB" id="5549671at2759"/>
<accession>A0A9W8B8I8</accession>
<keyword evidence="3" id="KW-1185">Reference proteome</keyword>
<evidence type="ECO:0000313" key="3">
    <source>
        <dbReference type="Proteomes" id="UP001151582"/>
    </source>
</evidence>
<reference evidence="2" key="1">
    <citation type="submission" date="2022-07" db="EMBL/GenBank/DDBJ databases">
        <title>Phylogenomic reconstructions and comparative analyses of Kickxellomycotina fungi.</title>
        <authorList>
            <person name="Reynolds N.K."/>
            <person name="Stajich J.E."/>
            <person name="Barry K."/>
            <person name="Grigoriev I.V."/>
            <person name="Crous P."/>
            <person name="Smith M.E."/>
        </authorList>
    </citation>
    <scope>NUCLEOTIDE SEQUENCE</scope>
    <source>
        <strain evidence="2">RSA 567</strain>
    </source>
</reference>
<evidence type="ECO:0000313" key="2">
    <source>
        <dbReference type="EMBL" id="KAJ1981109.1"/>
    </source>
</evidence>
<protein>
    <submittedName>
        <fullName evidence="2">Uncharacterized protein</fullName>
    </submittedName>
</protein>
<dbReference type="EMBL" id="JANBQB010000138">
    <property type="protein sequence ID" value="KAJ1981109.1"/>
    <property type="molecule type" value="Genomic_DNA"/>
</dbReference>
<comment type="caution">
    <text evidence="2">The sequence shown here is derived from an EMBL/GenBank/DDBJ whole genome shotgun (WGS) entry which is preliminary data.</text>
</comment>
<feature type="region of interest" description="Disordered" evidence="1">
    <location>
        <begin position="86"/>
        <end position="113"/>
    </location>
</feature>
<feature type="compositionally biased region" description="Low complexity" evidence="1">
    <location>
        <begin position="86"/>
        <end position="97"/>
    </location>
</feature>